<evidence type="ECO:0000313" key="6">
    <source>
        <dbReference type="Proteomes" id="UP000470384"/>
    </source>
</evidence>
<dbReference type="PANTHER" id="PTHR42794:SF2">
    <property type="entry name" value="ABC TRANSPORTER ATP-BINDING PROTEIN"/>
    <property type="match status" value="1"/>
</dbReference>
<dbReference type="PROSITE" id="PS00211">
    <property type="entry name" value="ABC_TRANSPORTER_1"/>
    <property type="match status" value="1"/>
</dbReference>
<keyword evidence="2" id="KW-0547">Nucleotide-binding</keyword>
<dbReference type="SMART" id="SM00382">
    <property type="entry name" value="AAA"/>
    <property type="match status" value="1"/>
</dbReference>
<comment type="similarity">
    <text evidence="1">Belongs to the ABC transporter superfamily.</text>
</comment>
<proteinExistence type="inferred from homology"/>
<dbReference type="GO" id="GO:0016887">
    <property type="term" value="F:ATP hydrolysis activity"/>
    <property type="evidence" value="ECO:0007669"/>
    <property type="project" value="InterPro"/>
</dbReference>
<dbReference type="SUPFAM" id="SSF52540">
    <property type="entry name" value="P-loop containing nucleoside triphosphate hydrolases"/>
    <property type="match status" value="1"/>
</dbReference>
<evidence type="ECO:0000313" key="5">
    <source>
        <dbReference type="EMBL" id="NBG96545.1"/>
    </source>
</evidence>
<dbReference type="InterPro" id="IPR027417">
    <property type="entry name" value="P-loop_NTPase"/>
</dbReference>
<comment type="caution">
    <text evidence="5">The sequence shown here is derived from an EMBL/GenBank/DDBJ whole genome shotgun (WGS) entry which is preliminary data.</text>
</comment>
<dbReference type="Proteomes" id="UP000470384">
    <property type="component" value="Unassembled WGS sequence"/>
</dbReference>
<dbReference type="GeneID" id="300654092"/>
<evidence type="ECO:0000256" key="1">
    <source>
        <dbReference type="ARBA" id="ARBA00005417"/>
    </source>
</evidence>
<keyword evidence="3 5" id="KW-0067">ATP-binding</keyword>
<accession>A0A845QD01</accession>
<name>A0A845QD01_9HYPH</name>
<evidence type="ECO:0000256" key="3">
    <source>
        <dbReference type="ARBA" id="ARBA00022840"/>
    </source>
</evidence>
<dbReference type="InterPro" id="IPR003593">
    <property type="entry name" value="AAA+_ATPase"/>
</dbReference>
<dbReference type="OrthoDB" id="9805601at2"/>
<dbReference type="PANTHER" id="PTHR42794">
    <property type="entry name" value="HEMIN IMPORT ATP-BINDING PROTEIN HMUV"/>
    <property type="match status" value="1"/>
</dbReference>
<dbReference type="InterPro" id="IPR003439">
    <property type="entry name" value="ABC_transporter-like_ATP-bd"/>
</dbReference>
<dbReference type="InterPro" id="IPR017871">
    <property type="entry name" value="ABC_transporter-like_CS"/>
</dbReference>
<dbReference type="RefSeq" id="WP_160588599.1">
    <property type="nucleotide sequence ID" value="NZ_BMHN01000001.1"/>
</dbReference>
<keyword evidence="6" id="KW-1185">Reference proteome</keyword>
<dbReference type="GO" id="GO:0005524">
    <property type="term" value="F:ATP binding"/>
    <property type="evidence" value="ECO:0007669"/>
    <property type="project" value="UniProtKB-KW"/>
</dbReference>
<protein>
    <submittedName>
        <fullName evidence="5">ATP-binding cassette domain-containing protein</fullName>
    </submittedName>
</protein>
<dbReference type="EMBL" id="WXYQ01000009">
    <property type="protein sequence ID" value="NBG96545.1"/>
    <property type="molecule type" value="Genomic_DNA"/>
</dbReference>
<dbReference type="PROSITE" id="PS50893">
    <property type="entry name" value="ABC_TRANSPORTER_2"/>
    <property type="match status" value="1"/>
</dbReference>
<sequence length="266" mass="27443">MSGGSIAARGLSLAYGGCSVLDGAGLTAFGGEVVGVLGANGAGKSTLLRCLAGVQAADAGQVVLSGARVETLPPRVRAQRLGYLPQRPRAEWALSVTQVAALGRLPHLPWWQGSETARRAPEVISALSACHLEPFANRPVDTLSGGEFARAMLARLLAGRHDVVIADEPVADLDPPHAVDVMRILASEAARGAAVLVALHDLALADRFCDRVIVLAQGRVIAQGRPRAILEAGVLARAYGAPCSVARIDGQLLARFDGGTSAQDGS</sequence>
<dbReference type="AlphaFoldDB" id="A0A845QD01"/>
<reference evidence="5 6" key="1">
    <citation type="journal article" date="2016" name="Int. J. Syst. Evol. Microbiol.">
        <title>Pyruvatibacter mobilis gen. nov., sp. nov., a marine bacterium from the culture broth of Picochlorum sp. 122.</title>
        <authorList>
            <person name="Wang G."/>
            <person name="Tang M."/>
            <person name="Wu H."/>
            <person name="Dai S."/>
            <person name="Li T."/>
            <person name="Chen C."/>
            <person name="He H."/>
            <person name="Fan J."/>
            <person name="Xiang W."/>
            <person name="Li X."/>
        </authorList>
    </citation>
    <scope>NUCLEOTIDE SEQUENCE [LARGE SCALE GENOMIC DNA]</scope>
    <source>
        <strain evidence="5 6">GYP-11</strain>
    </source>
</reference>
<gene>
    <name evidence="5" type="ORF">GTQ45_12450</name>
</gene>
<organism evidence="5 6">
    <name type="scientific">Pyruvatibacter mobilis</name>
    <dbReference type="NCBI Taxonomy" id="1712261"/>
    <lineage>
        <taxon>Bacteria</taxon>
        <taxon>Pseudomonadati</taxon>
        <taxon>Pseudomonadota</taxon>
        <taxon>Alphaproteobacteria</taxon>
        <taxon>Hyphomicrobiales</taxon>
        <taxon>Parvibaculaceae</taxon>
        <taxon>Pyruvatibacter</taxon>
    </lineage>
</organism>
<evidence type="ECO:0000256" key="2">
    <source>
        <dbReference type="ARBA" id="ARBA00022741"/>
    </source>
</evidence>
<dbReference type="Pfam" id="PF00005">
    <property type="entry name" value="ABC_tran"/>
    <property type="match status" value="1"/>
</dbReference>
<evidence type="ECO:0000259" key="4">
    <source>
        <dbReference type="PROSITE" id="PS50893"/>
    </source>
</evidence>
<feature type="domain" description="ABC transporter" evidence="4">
    <location>
        <begin position="6"/>
        <end position="242"/>
    </location>
</feature>
<dbReference type="CDD" id="cd03214">
    <property type="entry name" value="ABC_Iron-Siderophores_B12_Hemin"/>
    <property type="match status" value="1"/>
</dbReference>
<dbReference type="Gene3D" id="3.40.50.300">
    <property type="entry name" value="P-loop containing nucleotide triphosphate hydrolases"/>
    <property type="match status" value="1"/>
</dbReference>